<accession>E3N0S4</accession>
<dbReference type="OMA" id="YININCI"/>
<dbReference type="GO" id="GO:0045087">
    <property type="term" value="P:innate immune response"/>
    <property type="evidence" value="ECO:0007669"/>
    <property type="project" value="TreeGrafter"/>
</dbReference>
<dbReference type="InterPro" id="IPR002900">
    <property type="entry name" value="DUF38/FTH_CAE_spp"/>
</dbReference>
<feature type="domain" description="F-box" evidence="1">
    <location>
        <begin position="257"/>
        <end position="288"/>
    </location>
</feature>
<name>E3N0S4_CAERE</name>
<feature type="domain" description="DUF38" evidence="2">
    <location>
        <begin position="371"/>
        <end position="511"/>
    </location>
</feature>
<dbReference type="PANTHER" id="PTHR23015:SF25">
    <property type="entry name" value="DUF38 DOMAIN-CONTAINING PROTEIN-RELATED"/>
    <property type="match status" value="1"/>
</dbReference>
<dbReference type="Pfam" id="PF00646">
    <property type="entry name" value="F-box"/>
    <property type="match status" value="1"/>
</dbReference>
<dbReference type="InterPro" id="IPR001810">
    <property type="entry name" value="F-box_dom"/>
</dbReference>
<dbReference type="EMBL" id="DS268506">
    <property type="protein sequence ID" value="EFP13491.1"/>
    <property type="molecule type" value="Genomic_DNA"/>
</dbReference>
<reference evidence="3" key="1">
    <citation type="submission" date="2007-07" db="EMBL/GenBank/DDBJ databases">
        <title>PCAP assembly of the Caenorhabditis remanei genome.</title>
        <authorList>
            <consortium name="The Caenorhabditis remanei Sequencing Consortium"/>
            <person name="Wilson R.K."/>
        </authorList>
    </citation>
    <scope>NUCLEOTIDE SEQUENCE [LARGE SCALE GENOMIC DNA]</scope>
    <source>
        <strain evidence="3">PB4641</strain>
    </source>
</reference>
<dbReference type="AlphaFoldDB" id="E3N0S4"/>
<evidence type="ECO:0000313" key="4">
    <source>
        <dbReference type="Proteomes" id="UP000008281"/>
    </source>
</evidence>
<proteinExistence type="predicted"/>
<dbReference type="Pfam" id="PF01827">
    <property type="entry name" value="FTH"/>
    <property type="match status" value="1"/>
</dbReference>
<protein>
    <recommendedName>
        <fullName evidence="5">F-box domain-containing protein</fullName>
    </recommendedName>
</protein>
<evidence type="ECO:0008006" key="5">
    <source>
        <dbReference type="Google" id="ProtNLM"/>
    </source>
</evidence>
<keyword evidence="4" id="KW-1185">Reference proteome</keyword>
<dbReference type="Proteomes" id="UP000008281">
    <property type="component" value="Unassembled WGS sequence"/>
</dbReference>
<gene>
    <name evidence="3" type="ORF">CRE_10540</name>
</gene>
<dbReference type="HOGENOM" id="CLU_017839_0_0_1"/>
<dbReference type="InterPro" id="IPR040161">
    <property type="entry name" value="FB224"/>
</dbReference>
<dbReference type="PANTHER" id="PTHR23015">
    <property type="entry name" value="UNCHARACTERIZED C.ELEGANS PROTEIN"/>
    <property type="match status" value="1"/>
</dbReference>
<dbReference type="InParanoid" id="E3N0S4"/>
<evidence type="ECO:0000259" key="2">
    <source>
        <dbReference type="Pfam" id="PF01827"/>
    </source>
</evidence>
<evidence type="ECO:0000259" key="1">
    <source>
        <dbReference type="Pfam" id="PF00646"/>
    </source>
</evidence>
<evidence type="ECO:0000313" key="3">
    <source>
        <dbReference type="EMBL" id="EFP13491.1"/>
    </source>
</evidence>
<organism evidence="4">
    <name type="scientific">Caenorhabditis remanei</name>
    <name type="common">Caenorhabditis vulgaris</name>
    <dbReference type="NCBI Taxonomy" id="31234"/>
    <lineage>
        <taxon>Eukaryota</taxon>
        <taxon>Metazoa</taxon>
        <taxon>Ecdysozoa</taxon>
        <taxon>Nematoda</taxon>
        <taxon>Chromadorea</taxon>
        <taxon>Rhabditida</taxon>
        <taxon>Rhabditina</taxon>
        <taxon>Rhabditomorpha</taxon>
        <taxon>Rhabditoidea</taxon>
        <taxon>Rhabditidae</taxon>
        <taxon>Peloderinae</taxon>
        <taxon>Caenorhabditis</taxon>
    </lineage>
</organism>
<sequence>MPIFYDHIISLDTRHATKMSFCFNDQEAYGTISQFFDLAKCHYRHVQGSAGVSTGFTCYTTEYLVGDYFMSVVCKDVEAFVICRIKKLDQLSINILENVGDWKMLKRVINRICRSLEISLESRTYKLKVKQFSLSVFDIYQAVSAVNLLDREILQEVTLHLPFEDQVFTAYDFIPLIEGQRRQRLDLRIHLHEFSLEVLEEVRKVRIFNLIAETVHSFDEKTVKFLIDHADDPTEEMATLNLSDSKCPMNIFEIPSIMSSIASNLEFSQILSLRKVSRGIRQCVDYVKPDPFIHLYCISLRHSFYSVAINKTMNEEVVDWRKKSLEQEAIQIVNDFHLNTRHQKSCMDHLLIDVFQGIKYLKVEDDLVRAKFFRGMRDVLKSRASPLKVKELLFATNLQWLMMDIVPYLDAESLEEIFLMKMKNIDEECTINLDEISKTEQWIKAKRLRIEELTVRMSIQDMNILNFGWIRIIVETMSREDITYCRRNLPQSPVFQNFTIHIKNCSTENFLAALGAPYRVVDDIQYIWYFRIENTQYYLAVALEQGPLQIEGLSHFEKIHQDDTPFFKIS</sequence>